<dbReference type="Proteomes" id="UP000069850">
    <property type="component" value="Chromosome 1"/>
</dbReference>
<evidence type="ECO:0000256" key="1">
    <source>
        <dbReference type="ARBA" id="ARBA00001917"/>
    </source>
</evidence>
<dbReference type="Gene3D" id="3.40.109.10">
    <property type="entry name" value="NADH Oxidase"/>
    <property type="match status" value="1"/>
</dbReference>
<dbReference type="EMBL" id="LT158599">
    <property type="protein sequence ID" value="CVK34303.1"/>
    <property type="molecule type" value="Genomic_DNA"/>
</dbReference>
<name>A0A0X3BQF7_9EURY</name>
<feature type="domain" description="Nitroreductase" evidence="6">
    <location>
        <begin position="81"/>
        <end position="163"/>
    </location>
</feature>
<dbReference type="PANTHER" id="PTHR43673:SF2">
    <property type="entry name" value="NITROREDUCTASE"/>
    <property type="match status" value="1"/>
</dbReference>
<gene>
    <name evidence="7" type="ORF">MMAB1_3090</name>
</gene>
<dbReference type="CDD" id="cd20609">
    <property type="entry name" value="nitroreductase"/>
    <property type="match status" value="1"/>
</dbReference>
<comment type="similarity">
    <text evidence="2">Belongs to the nitroreductase family.</text>
</comment>
<dbReference type="GeneID" id="27138573"/>
<dbReference type="OrthoDB" id="287850at2157"/>
<evidence type="ECO:0000256" key="4">
    <source>
        <dbReference type="ARBA" id="ARBA00022643"/>
    </source>
</evidence>
<dbReference type="SUPFAM" id="SSF55469">
    <property type="entry name" value="FMN-dependent nitroreductase-like"/>
    <property type="match status" value="1"/>
</dbReference>
<dbReference type="InterPro" id="IPR000415">
    <property type="entry name" value="Nitroreductase-like"/>
</dbReference>
<keyword evidence="4" id="KW-0288">FMN</keyword>
<dbReference type="GO" id="GO:0016491">
    <property type="term" value="F:oxidoreductase activity"/>
    <property type="evidence" value="ECO:0007669"/>
    <property type="project" value="UniProtKB-KW"/>
</dbReference>
<accession>A0A0X3BQF7</accession>
<reference evidence="7 8" key="1">
    <citation type="submission" date="2016-01" db="EMBL/GenBank/DDBJ databases">
        <authorList>
            <person name="Manzoor S."/>
        </authorList>
    </citation>
    <scope>NUCLEOTIDE SEQUENCE [LARGE SCALE GENOMIC DNA]</scope>
    <source>
        <strain evidence="7">Methanoculleus sp MAB1</strain>
    </source>
</reference>
<dbReference type="InterPro" id="IPR029479">
    <property type="entry name" value="Nitroreductase"/>
</dbReference>
<sequence length="185" mass="20294">MVVAELFGRSPAGKGFESFLDLARNRYSVGSFTKAAVEEEKLNAVLEAARLAPTAANRQPFRFIVIRTAGKESALERIYDRKFFLEAPLLVCACTVPSEAWTRSDGKNYSDVDVAIAVDHLTLAAASLGLGTHWVAAFDTGAAREALGIPEGVEPVAFTPLGYPADRPRAKQRKELLELVRYEHW</sequence>
<proteinExistence type="inferred from homology"/>
<organism evidence="7 8">
    <name type="scientific">Methanoculleus bourgensis</name>
    <dbReference type="NCBI Taxonomy" id="83986"/>
    <lineage>
        <taxon>Archaea</taxon>
        <taxon>Methanobacteriati</taxon>
        <taxon>Methanobacteriota</taxon>
        <taxon>Stenosarchaea group</taxon>
        <taxon>Methanomicrobia</taxon>
        <taxon>Methanomicrobiales</taxon>
        <taxon>Methanomicrobiaceae</taxon>
        <taxon>Methanoculleus</taxon>
    </lineage>
</organism>
<protein>
    <submittedName>
        <fullName evidence="7">Putative NADH dehydrogenase/NAD(P)H nitroreductase AF_0226</fullName>
        <ecNumber evidence="7">1.-.-.-</ecNumber>
    </submittedName>
</protein>
<feature type="domain" description="Nitroreductase" evidence="6">
    <location>
        <begin position="24"/>
        <end position="77"/>
    </location>
</feature>
<evidence type="ECO:0000259" key="6">
    <source>
        <dbReference type="Pfam" id="PF00881"/>
    </source>
</evidence>
<dbReference type="PANTHER" id="PTHR43673">
    <property type="entry name" value="NAD(P)H NITROREDUCTASE YDGI-RELATED"/>
    <property type="match status" value="1"/>
</dbReference>
<dbReference type="KEGG" id="mema:MMAB1_3090"/>
<dbReference type="EC" id="1.-.-.-" evidence="7"/>
<keyword evidence="3" id="KW-0285">Flavoprotein</keyword>
<evidence type="ECO:0000256" key="2">
    <source>
        <dbReference type="ARBA" id="ARBA00007118"/>
    </source>
</evidence>
<comment type="cofactor">
    <cofactor evidence="1">
        <name>FMN</name>
        <dbReference type="ChEBI" id="CHEBI:58210"/>
    </cofactor>
</comment>
<evidence type="ECO:0000256" key="3">
    <source>
        <dbReference type="ARBA" id="ARBA00022630"/>
    </source>
</evidence>
<evidence type="ECO:0000313" key="8">
    <source>
        <dbReference type="Proteomes" id="UP000069850"/>
    </source>
</evidence>
<evidence type="ECO:0000256" key="5">
    <source>
        <dbReference type="ARBA" id="ARBA00023002"/>
    </source>
</evidence>
<dbReference type="Pfam" id="PF00881">
    <property type="entry name" value="Nitroreductase"/>
    <property type="match status" value="2"/>
</dbReference>
<dbReference type="RefSeq" id="WP_062265687.1">
    <property type="nucleotide sequence ID" value="NZ_BSDU01000002.1"/>
</dbReference>
<keyword evidence="5 7" id="KW-0560">Oxidoreductase</keyword>
<evidence type="ECO:0000313" key="7">
    <source>
        <dbReference type="EMBL" id="CVK34303.1"/>
    </source>
</evidence>
<dbReference type="AlphaFoldDB" id="A0A0X3BQF7"/>